<evidence type="ECO:0000313" key="7">
    <source>
        <dbReference type="EMBL" id="PZQ44014.1"/>
    </source>
</evidence>
<feature type="transmembrane region" description="Helical" evidence="6">
    <location>
        <begin position="6"/>
        <end position="27"/>
    </location>
</feature>
<dbReference type="AlphaFoldDB" id="A0A2W5MTB3"/>
<dbReference type="EMBL" id="QFQB01000115">
    <property type="protein sequence ID" value="PZQ44014.1"/>
    <property type="molecule type" value="Genomic_DNA"/>
</dbReference>
<evidence type="ECO:0000256" key="6">
    <source>
        <dbReference type="SAM" id="Phobius"/>
    </source>
</evidence>
<keyword evidence="4 6" id="KW-1133">Transmembrane helix</keyword>
<evidence type="ECO:0000256" key="1">
    <source>
        <dbReference type="ARBA" id="ARBA00004651"/>
    </source>
</evidence>
<feature type="transmembrane region" description="Helical" evidence="6">
    <location>
        <begin position="108"/>
        <end position="129"/>
    </location>
</feature>
<feature type="transmembrane region" description="Helical" evidence="6">
    <location>
        <begin position="69"/>
        <end position="88"/>
    </location>
</feature>
<reference evidence="7 8" key="1">
    <citation type="submission" date="2017-08" db="EMBL/GenBank/DDBJ databases">
        <title>Infants hospitalized years apart are colonized by the same room-sourced microbial strains.</title>
        <authorList>
            <person name="Brooks B."/>
            <person name="Olm M.R."/>
            <person name="Firek B.A."/>
            <person name="Baker R."/>
            <person name="Thomas B.C."/>
            <person name="Morowitz M.J."/>
            <person name="Banfield J.F."/>
        </authorList>
    </citation>
    <scope>NUCLEOTIDE SEQUENCE [LARGE SCALE GENOMIC DNA]</scope>
    <source>
        <strain evidence="7">S2_005_002_R2_29</strain>
    </source>
</reference>
<dbReference type="Pfam" id="PF01810">
    <property type="entry name" value="LysE"/>
    <property type="match status" value="1"/>
</dbReference>
<dbReference type="Proteomes" id="UP000249417">
    <property type="component" value="Unassembled WGS sequence"/>
</dbReference>
<name>A0A2W5MTB3_9BACT</name>
<proteinExistence type="predicted"/>
<dbReference type="GO" id="GO:0005886">
    <property type="term" value="C:plasma membrane"/>
    <property type="evidence" value="ECO:0007669"/>
    <property type="project" value="UniProtKB-SubCell"/>
</dbReference>
<accession>A0A2W5MTB3</accession>
<evidence type="ECO:0000256" key="3">
    <source>
        <dbReference type="ARBA" id="ARBA00022692"/>
    </source>
</evidence>
<dbReference type="InterPro" id="IPR001123">
    <property type="entry name" value="LeuE-type"/>
</dbReference>
<evidence type="ECO:0000313" key="8">
    <source>
        <dbReference type="Proteomes" id="UP000249417"/>
    </source>
</evidence>
<organism evidence="7 8">
    <name type="scientific">Micavibrio aeruginosavorus</name>
    <dbReference type="NCBI Taxonomy" id="349221"/>
    <lineage>
        <taxon>Bacteria</taxon>
        <taxon>Pseudomonadati</taxon>
        <taxon>Bdellovibrionota</taxon>
        <taxon>Bdellovibrionia</taxon>
        <taxon>Bdellovibrionales</taxon>
        <taxon>Pseudobdellovibrionaceae</taxon>
        <taxon>Micavibrio</taxon>
    </lineage>
</organism>
<feature type="transmembrane region" description="Helical" evidence="6">
    <location>
        <begin position="39"/>
        <end position="63"/>
    </location>
</feature>
<keyword evidence="2" id="KW-1003">Cell membrane</keyword>
<protein>
    <recommendedName>
        <fullName evidence="9">LysE type translocator family protein</fullName>
    </recommendedName>
</protein>
<evidence type="ECO:0000256" key="5">
    <source>
        <dbReference type="ARBA" id="ARBA00023136"/>
    </source>
</evidence>
<feature type="transmembrane region" description="Helical" evidence="6">
    <location>
        <begin position="149"/>
        <end position="172"/>
    </location>
</feature>
<keyword evidence="5 6" id="KW-0472">Membrane</keyword>
<dbReference type="PANTHER" id="PTHR30086">
    <property type="entry name" value="ARGININE EXPORTER PROTEIN ARGO"/>
    <property type="match status" value="1"/>
</dbReference>
<comment type="subcellular location">
    <subcellularLocation>
        <location evidence="1">Cell membrane</location>
        <topology evidence="1">Multi-pass membrane protein</topology>
    </subcellularLocation>
</comment>
<evidence type="ECO:0000256" key="2">
    <source>
        <dbReference type="ARBA" id="ARBA00022475"/>
    </source>
</evidence>
<gene>
    <name evidence="7" type="ORF">DI551_10990</name>
</gene>
<dbReference type="PANTHER" id="PTHR30086:SF20">
    <property type="entry name" value="ARGININE EXPORTER PROTEIN ARGO-RELATED"/>
    <property type="match status" value="1"/>
</dbReference>
<evidence type="ECO:0000256" key="4">
    <source>
        <dbReference type="ARBA" id="ARBA00022989"/>
    </source>
</evidence>
<sequence>MDLQAAIVVFLAILGLAMKPGPGMMAIMSRTLAQGMKACFVFMAGVCLVSMLFLALVMTGLKFAHDDLLFISILLKALAAVYLIYIGIKGLQHLHVNFALRERAPESLSETFTGAVMLTLANPLVILFYGGLLPSVVDIPLADWRDGIVIGLIICFVETGVAVLYCLPVAYSRHIFTDALLRRINLISSILMILVGLVIGYSAIPAQDLLSVL</sequence>
<evidence type="ECO:0008006" key="9">
    <source>
        <dbReference type="Google" id="ProtNLM"/>
    </source>
</evidence>
<feature type="transmembrane region" description="Helical" evidence="6">
    <location>
        <begin position="184"/>
        <end position="204"/>
    </location>
</feature>
<keyword evidence="3 6" id="KW-0812">Transmembrane</keyword>
<comment type="caution">
    <text evidence="7">The sequence shown here is derived from an EMBL/GenBank/DDBJ whole genome shotgun (WGS) entry which is preliminary data.</text>
</comment>
<dbReference type="GO" id="GO:0015171">
    <property type="term" value="F:amino acid transmembrane transporter activity"/>
    <property type="evidence" value="ECO:0007669"/>
    <property type="project" value="TreeGrafter"/>
</dbReference>